<feature type="domain" description="EF-hand" evidence="1">
    <location>
        <begin position="235"/>
        <end position="251"/>
    </location>
</feature>
<dbReference type="Proteomes" id="UP000435138">
    <property type="component" value="Unassembled WGS sequence"/>
</dbReference>
<dbReference type="GO" id="GO:0005509">
    <property type="term" value="F:calcium ion binding"/>
    <property type="evidence" value="ECO:0007669"/>
    <property type="project" value="InterPro"/>
</dbReference>
<comment type="caution">
    <text evidence="2">The sequence shown here is derived from an EMBL/GenBank/DDBJ whole genome shotgun (WGS) entry which is preliminary data.</text>
</comment>
<dbReference type="Gene3D" id="1.10.238.10">
    <property type="entry name" value="EF-hand"/>
    <property type="match status" value="2"/>
</dbReference>
<proteinExistence type="predicted"/>
<evidence type="ECO:0000259" key="1">
    <source>
        <dbReference type="Pfam" id="PF13202"/>
    </source>
</evidence>
<organism evidence="2 3">
    <name type="scientific">Endobacterium cereale</name>
    <dbReference type="NCBI Taxonomy" id="2663029"/>
    <lineage>
        <taxon>Bacteria</taxon>
        <taxon>Pseudomonadati</taxon>
        <taxon>Pseudomonadota</taxon>
        <taxon>Alphaproteobacteria</taxon>
        <taxon>Hyphomicrobiales</taxon>
        <taxon>Rhizobiaceae</taxon>
        <taxon>Endobacterium</taxon>
    </lineage>
</organism>
<evidence type="ECO:0000313" key="3">
    <source>
        <dbReference type="Proteomes" id="UP000435138"/>
    </source>
</evidence>
<dbReference type="InterPro" id="IPR011992">
    <property type="entry name" value="EF-hand-dom_pair"/>
</dbReference>
<gene>
    <name evidence="2" type="ORF">GAO09_15695</name>
</gene>
<sequence length="557" mass="60100">MMSHHDAGDTSGLFFLFDCHTLDAILRAWKHGRATAYSGWGKTMVLRGLAYAGVIMLASVGIACAQSSIQPTATNPRPAPPIRSPADPLRVELDYREAHVSAILQLLRSTAADRQTLTQADIDRLAARTRGARKAELLTAFFMLDLNGNNMLERQERQTPPPEATTSLLVNTMAADTDGDGMISLIEASNFLETPALEHASAAHSTVAIRQLLALDPNKDGKLTVDELEALALASFAKVDKDGDGIVTKQERGAAAHADFMAAPSNPAADLRCTPPKLEANQRLYVVSTRDSGTLSNTSVAGQDMETQTTTIDIADGDHPIYLAVSSQIAMIWRITGRTDRVARLFGSASDGVGVTGIAKDKVTLVNDRPCFFYGGMTPPKASIRRMSELFGNEPEGIVSSHRSDHLSLPDDFMERNSKIAMEGQAPPNFTLEGLRQPTDGKDLEPALTFLQSISPGGIADIDPSQVVSQGRAERYQVLPQQAGMLQLLLDGSIKPIDQNLPGRRRYRVVKEFPRFPAELKSVDFVSFIFPANIKLPEGDPGFSSVTVEPSAAAATP</sequence>
<keyword evidence="3" id="KW-1185">Reference proteome</keyword>
<dbReference type="EMBL" id="WIXI01000045">
    <property type="protein sequence ID" value="MQY47477.1"/>
    <property type="molecule type" value="Genomic_DNA"/>
</dbReference>
<feature type="domain" description="EF-hand" evidence="1">
    <location>
        <begin position="174"/>
        <end position="187"/>
    </location>
</feature>
<dbReference type="Pfam" id="PF13202">
    <property type="entry name" value="EF-hand_5"/>
    <property type="match status" value="3"/>
</dbReference>
<reference evidence="2 3" key="1">
    <citation type="submission" date="2019-11" db="EMBL/GenBank/DDBJ databases">
        <title>Genome analysis of Rhizobacterium cereale a novel genus and species isolated from maize roots in North Spain.</title>
        <authorList>
            <person name="Menendez E."/>
            <person name="Flores-Felix J.D."/>
            <person name="Ramirez-Bahena M.-H."/>
            <person name="Igual J.M."/>
            <person name="Garcia-Fraile P."/>
            <person name="Peix A."/>
            <person name="Velazquez E."/>
        </authorList>
    </citation>
    <scope>NUCLEOTIDE SEQUENCE [LARGE SCALE GENOMIC DNA]</scope>
    <source>
        <strain evidence="2 3">RZME27</strain>
    </source>
</reference>
<accession>A0A6A8AC39</accession>
<dbReference type="AlphaFoldDB" id="A0A6A8AC39"/>
<feature type="domain" description="EF-hand" evidence="1">
    <location>
        <begin position="212"/>
        <end position="231"/>
    </location>
</feature>
<protein>
    <recommendedName>
        <fullName evidence="1">EF-hand domain-containing protein</fullName>
    </recommendedName>
</protein>
<dbReference type="InterPro" id="IPR002048">
    <property type="entry name" value="EF_hand_dom"/>
</dbReference>
<dbReference type="SUPFAM" id="SSF47473">
    <property type="entry name" value="EF-hand"/>
    <property type="match status" value="1"/>
</dbReference>
<name>A0A6A8AC39_9HYPH</name>
<evidence type="ECO:0000313" key="2">
    <source>
        <dbReference type="EMBL" id="MQY47477.1"/>
    </source>
</evidence>